<comment type="cofactor">
    <cofactor evidence="1">
        <name>[4Fe-4S] cluster</name>
        <dbReference type="ChEBI" id="CHEBI:49883"/>
    </cofactor>
</comment>
<evidence type="ECO:0000256" key="2">
    <source>
        <dbReference type="ARBA" id="ARBA00022691"/>
    </source>
</evidence>
<reference evidence="8 9" key="1">
    <citation type="submission" date="2016-11" db="EMBL/GenBank/DDBJ databases">
        <authorList>
            <person name="Jaros S."/>
            <person name="Januszkiewicz K."/>
            <person name="Wedrychowicz H."/>
        </authorList>
    </citation>
    <scope>NUCLEOTIDE SEQUENCE [LARGE SCALE GENOMIC DNA]</scope>
    <source>
        <strain evidence="8 9">DSM 17477</strain>
    </source>
</reference>
<keyword evidence="2" id="KW-0949">S-adenosyl-L-methionine</keyword>
<evidence type="ECO:0000256" key="4">
    <source>
        <dbReference type="ARBA" id="ARBA00023004"/>
    </source>
</evidence>
<dbReference type="STRING" id="1121476.SAMN02745751_01844"/>
<dbReference type="InterPro" id="IPR006638">
    <property type="entry name" value="Elp3/MiaA/NifB-like_rSAM"/>
</dbReference>
<keyword evidence="9" id="KW-1185">Reference proteome</keyword>
<dbReference type="PROSITE" id="PS51332">
    <property type="entry name" value="B12_BINDING"/>
    <property type="match status" value="1"/>
</dbReference>
<dbReference type="InterPro" id="IPR006158">
    <property type="entry name" value="Cobalamin-bd"/>
</dbReference>
<dbReference type="EMBL" id="FQZL01000012">
    <property type="protein sequence ID" value="SHJ14928.1"/>
    <property type="molecule type" value="Genomic_DNA"/>
</dbReference>
<evidence type="ECO:0000313" key="9">
    <source>
        <dbReference type="Proteomes" id="UP000184052"/>
    </source>
</evidence>
<dbReference type="InterPro" id="IPR023404">
    <property type="entry name" value="rSAM_horseshoe"/>
</dbReference>
<evidence type="ECO:0000256" key="1">
    <source>
        <dbReference type="ARBA" id="ARBA00001966"/>
    </source>
</evidence>
<dbReference type="Proteomes" id="UP000184052">
    <property type="component" value="Unassembled WGS sequence"/>
</dbReference>
<evidence type="ECO:0000259" key="7">
    <source>
        <dbReference type="PROSITE" id="PS51918"/>
    </source>
</evidence>
<dbReference type="GO" id="GO:0003824">
    <property type="term" value="F:catalytic activity"/>
    <property type="evidence" value="ECO:0007669"/>
    <property type="project" value="InterPro"/>
</dbReference>
<dbReference type="Gene3D" id="3.80.30.20">
    <property type="entry name" value="tm_1862 like domain"/>
    <property type="match status" value="1"/>
</dbReference>
<dbReference type="PANTHER" id="PTHR43409">
    <property type="entry name" value="ANAEROBIC MAGNESIUM-PROTOPORPHYRIN IX MONOMETHYL ESTER CYCLASE-RELATED"/>
    <property type="match status" value="1"/>
</dbReference>
<dbReference type="InterPro" id="IPR034466">
    <property type="entry name" value="Methyltransferase_Class_B"/>
</dbReference>
<dbReference type="RefSeq" id="WP_073049296.1">
    <property type="nucleotide sequence ID" value="NZ_FQZL01000012.1"/>
</dbReference>
<dbReference type="CDD" id="cd02068">
    <property type="entry name" value="radical_SAM_B12_BD"/>
    <property type="match status" value="1"/>
</dbReference>
<dbReference type="AlphaFoldDB" id="A0A1M6GY78"/>
<name>A0A1M6GY78_9FIRM</name>
<dbReference type="SFLD" id="SFLDS00029">
    <property type="entry name" value="Radical_SAM"/>
    <property type="match status" value="1"/>
</dbReference>
<keyword evidence="3" id="KW-0479">Metal-binding</keyword>
<sequence>MKMKVLFVALNSKYSHVNLAIRYMSNSIRDIKGIESDFLEFTINQKEDYILWEILEAKADIVCFSSYIWNINEILSLSESLKMGNESIKILLGGPEVTFESVELLNDNEFIDYVIKGEGELPVREFFGKMSQGEDIDSVKGLTYRKNGAVVENANYGPIKDMAAIEYPYGIGESFKNKYVYYESSRGCPFNCSFCISSSINGVSNLPLERVKDDLDKLLKTEANVIKFVDRTFNTDRKRAVEIINHIVKNNHKRMKIHFEITAEILDDNMISLINDLPEDMFQFEIGVQSTNPYTLNAVNRKSDIVKLRDIVERIGAGNNVHRHLDLIAGLPEEDMESFGKSFNDVYNMKVEKIQLGFLKVLKGTEIRKNAEKYGIVYKKTAPYEVIKTDSMSSKELLYLKKIEELVDIFYNEHHFINSIEKLMTIYEPFEFFKTFCSYWISEGLFDKPLKKSEMYGIINDFALNVPGIDISAELIDDFLFNERNLDLPSFFDEIHEKECLKFKHELLKSENFRNKYFTGCEGIQNKRLVNRFRLVRNDDKYIAYIYGDKRNIFSRSIKIDVTDILEEELNDIL</sequence>
<dbReference type="InterPro" id="IPR051198">
    <property type="entry name" value="BchE-like"/>
</dbReference>
<feature type="domain" description="B12-binding" evidence="6">
    <location>
        <begin position="3"/>
        <end position="137"/>
    </location>
</feature>
<keyword evidence="5" id="KW-0411">Iron-sulfur</keyword>
<dbReference type="PROSITE" id="PS51918">
    <property type="entry name" value="RADICAL_SAM"/>
    <property type="match status" value="1"/>
</dbReference>
<dbReference type="Gene3D" id="3.40.50.280">
    <property type="entry name" value="Cobalamin-binding domain"/>
    <property type="match status" value="1"/>
</dbReference>
<dbReference type="PANTHER" id="PTHR43409:SF16">
    <property type="entry name" value="SLR0320 PROTEIN"/>
    <property type="match status" value="1"/>
</dbReference>
<dbReference type="Pfam" id="PF13311">
    <property type="entry name" value="DUF4080"/>
    <property type="match status" value="1"/>
</dbReference>
<dbReference type="InterPro" id="IPR007197">
    <property type="entry name" value="rSAM"/>
</dbReference>
<evidence type="ECO:0000256" key="3">
    <source>
        <dbReference type="ARBA" id="ARBA00022723"/>
    </source>
</evidence>
<dbReference type="SUPFAM" id="SSF102114">
    <property type="entry name" value="Radical SAM enzymes"/>
    <property type="match status" value="1"/>
</dbReference>
<dbReference type="GO" id="GO:0046872">
    <property type="term" value="F:metal ion binding"/>
    <property type="evidence" value="ECO:0007669"/>
    <property type="project" value="UniProtKB-KW"/>
</dbReference>
<dbReference type="SFLD" id="SFLDG01082">
    <property type="entry name" value="B12-binding_domain_containing"/>
    <property type="match status" value="1"/>
</dbReference>
<dbReference type="InterPro" id="IPR025288">
    <property type="entry name" value="DUF4080"/>
</dbReference>
<proteinExistence type="predicted"/>
<evidence type="ECO:0000313" key="8">
    <source>
        <dbReference type="EMBL" id="SHJ14928.1"/>
    </source>
</evidence>
<keyword evidence="4" id="KW-0408">Iron</keyword>
<dbReference type="GO" id="GO:0031419">
    <property type="term" value="F:cobalamin binding"/>
    <property type="evidence" value="ECO:0007669"/>
    <property type="project" value="InterPro"/>
</dbReference>
<accession>A0A1M6GY78</accession>
<dbReference type="InterPro" id="IPR058240">
    <property type="entry name" value="rSAM_sf"/>
</dbReference>
<dbReference type="Pfam" id="PF02310">
    <property type="entry name" value="B12-binding"/>
    <property type="match status" value="1"/>
</dbReference>
<evidence type="ECO:0000259" key="6">
    <source>
        <dbReference type="PROSITE" id="PS51332"/>
    </source>
</evidence>
<protein>
    <submittedName>
        <fullName evidence="8">Radical SAM superfamily enzyme YgiQ, UPF0313 family</fullName>
    </submittedName>
</protein>
<dbReference type="OrthoDB" id="9801424at2"/>
<organism evidence="8 9">
    <name type="scientific">Dethiosulfatibacter aminovorans DSM 17477</name>
    <dbReference type="NCBI Taxonomy" id="1121476"/>
    <lineage>
        <taxon>Bacteria</taxon>
        <taxon>Bacillati</taxon>
        <taxon>Bacillota</taxon>
        <taxon>Tissierellia</taxon>
        <taxon>Dethiosulfatibacter</taxon>
    </lineage>
</organism>
<dbReference type="SFLD" id="SFLDG01123">
    <property type="entry name" value="methyltransferase_(Class_B)"/>
    <property type="match status" value="1"/>
</dbReference>
<evidence type="ECO:0000256" key="5">
    <source>
        <dbReference type="ARBA" id="ARBA00023014"/>
    </source>
</evidence>
<dbReference type="GO" id="GO:0051539">
    <property type="term" value="F:4 iron, 4 sulfur cluster binding"/>
    <property type="evidence" value="ECO:0007669"/>
    <property type="project" value="UniProtKB-KW"/>
</dbReference>
<dbReference type="GO" id="GO:0005829">
    <property type="term" value="C:cytosol"/>
    <property type="evidence" value="ECO:0007669"/>
    <property type="project" value="TreeGrafter"/>
</dbReference>
<dbReference type="CDD" id="cd01335">
    <property type="entry name" value="Radical_SAM"/>
    <property type="match status" value="1"/>
</dbReference>
<dbReference type="SMART" id="SM00729">
    <property type="entry name" value="Elp3"/>
    <property type="match status" value="1"/>
</dbReference>
<gene>
    <name evidence="8" type="ORF">SAMN02745751_01844</name>
</gene>
<dbReference type="Pfam" id="PF04055">
    <property type="entry name" value="Radical_SAM"/>
    <property type="match status" value="1"/>
</dbReference>
<feature type="domain" description="Radical SAM core" evidence="7">
    <location>
        <begin position="174"/>
        <end position="396"/>
    </location>
</feature>